<dbReference type="InterPro" id="IPR011993">
    <property type="entry name" value="PH-like_dom_sf"/>
</dbReference>
<evidence type="ECO:0000259" key="1">
    <source>
        <dbReference type="PROSITE" id="PS50003"/>
    </source>
</evidence>
<proteinExistence type="predicted"/>
<dbReference type="PROSITE" id="PS50003">
    <property type="entry name" value="PH_DOMAIN"/>
    <property type="match status" value="1"/>
</dbReference>
<dbReference type="Proteomes" id="UP000789396">
    <property type="component" value="Unassembled WGS sequence"/>
</dbReference>
<dbReference type="Pfam" id="PF02893">
    <property type="entry name" value="GRAM"/>
    <property type="match status" value="1"/>
</dbReference>
<dbReference type="OrthoDB" id="10261837at2759"/>
<dbReference type="Pfam" id="PF00169">
    <property type="entry name" value="PH"/>
    <property type="match status" value="1"/>
</dbReference>
<feature type="non-terminal residue" evidence="2">
    <location>
        <position position="410"/>
    </location>
</feature>
<name>A0A9N8Z7H7_9GLOM</name>
<sequence length="410" mass="47405">FDPDSSRENNSQLVSSLDAIYLASLFQSLEQDKLNGEDFILEFDKLLKEKTVPEKLKETFKLHKLEKFIGGTVEKDSNKNKFKIVTPKRTYLFQADSTTSMEEWVTQLQRSLVRANNDGDHVKIVIPIESITDIDNKLTSSFQDTIRIKTIDQDENEDEYLFAFVVDSQTLFEKLQILWSQFKGQNLSRTQSYKRPLSPELTIAGLPINAINVFSGWNPFSINKRRKSVDETLTTTTRSVSKSVQSSSSTLDLPAEREVQSSVKKNLTRRVNTLIQNPIKYMSSSFNKSPEDETKERFREHFALPENENLHAVFYGYYLRMIPLYGKFYVSDNYICYKSRVPGQTTKKQNPTILGYYGLEILTNSQQEMFFEFGFKDIRDNFVDLLKRLRNADKRRIPSDGSGNTDESHT</sequence>
<keyword evidence="3" id="KW-1185">Reference proteome</keyword>
<dbReference type="Gene3D" id="2.30.29.30">
    <property type="entry name" value="Pleckstrin-homology domain (PH domain)/Phosphotyrosine-binding domain (PTB)"/>
    <property type="match status" value="2"/>
</dbReference>
<dbReference type="AlphaFoldDB" id="A0A9N8Z7H7"/>
<organism evidence="2 3">
    <name type="scientific">Racocetra fulgida</name>
    <dbReference type="NCBI Taxonomy" id="60492"/>
    <lineage>
        <taxon>Eukaryota</taxon>
        <taxon>Fungi</taxon>
        <taxon>Fungi incertae sedis</taxon>
        <taxon>Mucoromycota</taxon>
        <taxon>Glomeromycotina</taxon>
        <taxon>Glomeromycetes</taxon>
        <taxon>Diversisporales</taxon>
        <taxon>Gigasporaceae</taxon>
        <taxon>Racocetra</taxon>
    </lineage>
</organism>
<protein>
    <submittedName>
        <fullName evidence="2">7347_t:CDS:1</fullName>
    </submittedName>
</protein>
<dbReference type="SMART" id="SM00568">
    <property type="entry name" value="GRAM"/>
    <property type="match status" value="1"/>
</dbReference>
<dbReference type="EMBL" id="CAJVPZ010000982">
    <property type="protein sequence ID" value="CAG8481451.1"/>
    <property type="molecule type" value="Genomic_DNA"/>
</dbReference>
<feature type="domain" description="PH" evidence="1">
    <location>
        <begin position="1"/>
        <end position="113"/>
    </location>
</feature>
<accession>A0A9N8Z7H7</accession>
<dbReference type="InterPro" id="IPR004182">
    <property type="entry name" value="GRAM"/>
</dbReference>
<gene>
    <name evidence="2" type="ORF">RFULGI_LOCUS1561</name>
</gene>
<comment type="caution">
    <text evidence="2">The sequence shown here is derived from an EMBL/GenBank/DDBJ whole genome shotgun (WGS) entry which is preliminary data.</text>
</comment>
<evidence type="ECO:0000313" key="3">
    <source>
        <dbReference type="Proteomes" id="UP000789396"/>
    </source>
</evidence>
<evidence type="ECO:0000313" key="2">
    <source>
        <dbReference type="EMBL" id="CAG8481451.1"/>
    </source>
</evidence>
<dbReference type="SUPFAM" id="SSF50729">
    <property type="entry name" value="PH domain-like"/>
    <property type="match status" value="1"/>
</dbReference>
<reference evidence="2" key="1">
    <citation type="submission" date="2021-06" db="EMBL/GenBank/DDBJ databases">
        <authorList>
            <person name="Kallberg Y."/>
            <person name="Tangrot J."/>
            <person name="Rosling A."/>
        </authorList>
    </citation>
    <scope>NUCLEOTIDE SEQUENCE</scope>
    <source>
        <strain evidence="2">IN212</strain>
    </source>
</reference>
<dbReference type="InterPro" id="IPR001849">
    <property type="entry name" value="PH_domain"/>
</dbReference>